<dbReference type="GO" id="GO:0008483">
    <property type="term" value="F:transaminase activity"/>
    <property type="evidence" value="ECO:0007669"/>
    <property type="project" value="UniProtKB-KW"/>
</dbReference>
<dbReference type="PANTHER" id="PTHR43713">
    <property type="entry name" value="GLUTAMATE-1-SEMIALDEHYDE 2,1-AMINOMUTASE"/>
    <property type="match status" value="1"/>
</dbReference>
<evidence type="ECO:0000313" key="5">
    <source>
        <dbReference type="Proteomes" id="UP000009319"/>
    </source>
</evidence>
<proteinExistence type="inferred from homology"/>
<keyword evidence="5" id="KW-1185">Reference proteome</keyword>
<accession>K0Q4W2</accession>
<reference evidence="4 5" key="1">
    <citation type="journal article" date="2013" name="Genome Announc.">
        <title>Draft Genome Sequence of Rhizobium mesoamericanum STM3625, a Nitrogen-Fixing Symbiont of Mimosa pudica Isolated in French Guiana (South America).</title>
        <authorList>
            <person name="Moulin L."/>
            <person name="Mornico D."/>
            <person name="Melkonian R."/>
            <person name="Klonowska A."/>
        </authorList>
    </citation>
    <scope>NUCLEOTIDE SEQUENCE [LARGE SCALE GENOMIC DNA]</scope>
    <source>
        <strain evidence="4 5">STM3625</strain>
    </source>
</reference>
<dbReference type="HOGENOM" id="CLU_016922_1_2_5"/>
<dbReference type="InterPro" id="IPR015424">
    <property type="entry name" value="PyrdxlP-dep_Trfase"/>
</dbReference>
<comment type="caution">
    <text evidence="4">The sequence shown here is derived from an EMBL/GenBank/DDBJ whole genome shotgun (WGS) entry which is preliminary data.</text>
</comment>
<sequence length="448" mass="48328">MTDKGHNTIGPRSAELFTRAQRIFSDGTTRATIERNPIPRYLTEGKGAYVTDVDGRRFLDLNGNFTTLIHGHGFEPVVDAVCRQIRSGSCFANPTQHELELAELLVDRVPGMEWIRFVNTGTEAVLFAVKAARAYTGRPAVAKIEGAYHGAYDWVEVSQASGPATWGDPREPSAVPYYRGMPASVLDEVVTVRFNEIEGCQRLLEKNAHRLAALIIDPVPSRAGLITPDPEFVEAVNATARKLGIVIIADEVLNFRQGYQGASARHGFKPDLFTLGKIIGGGLPIGAIGGKREIMSVFGRGEKRAPLPAGGTFSANPLSMVAGLASMTALDQAAFEHLEDLGDRLRARLREEIALKDAPFSVTGVSSLLRIHPKRQVPKEFRDIALSPAESATMEALTRACAASGVILPNGAAACLSTPMTEGDIHLVGDVFAEFLSTHSHLFESHAP</sequence>
<dbReference type="AlphaFoldDB" id="K0Q4W2"/>
<keyword evidence="4" id="KW-0808">Transferase</keyword>
<name>K0Q4W2_9HYPH</name>
<dbReference type="EMBL" id="CANI01000086">
    <property type="protein sequence ID" value="CCM80265.1"/>
    <property type="molecule type" value="Genomic_DNA"/>
</dbReference>
<dbReference type="Proteomes" id="UP000009319">
    <property type="component" value="Unassembled WGS sequence"/>
</dbReference>
<dbReference type="InterPro" id="IPR005814">
    <property type="entry name" value="Aminotrans_3"/>
</dbReference>
<dbReference type="GO" id="GO:0030170">
    <property type="term" value="F:pyridoxal phosphate binding"/>
    <property type="evidence" value="ECO:0007669"/>
    <property type="project" value="InterPro"/>
</dbReference>
<dbReference type="CDD" id="cd00610">
    <property type="entry name" value="OAT_like"/>
    <property type="match status" value="1"/>
</dbReference>
<protein>
    <submittedName>
        <fullName evidence="4">Aminotransferase, class III</fullName>
    </submittedName>
</protein>
<evidence type="ECO:0000256" key="1">
    <source>
        <dbReference type="ARBA" id="ARBA00001933"/>
    </source>
</evidence>
<dbReference type="SUPFAM" id="SSF53383">
    <property type="entry name" value="PLP-dependent transferases"/>
    <property type="match status" value="1"/>
</dbReference>
<gene>
    <name evidence="4" type="ORF">BN77_p230009</name>
</gene>
<dbReference type="Gene3D" id="3.40.640.10">
    <property type="entry name" value="Type I PLP-dependent aspartate aminotransferase-like (Major domain)"/>
    <property type="match status" value="1"/>
</dbReference>
<dbReference type="STRING" id="1211777.BN77_p230009"/>
<dbReference type="RefSeq" id="WP_007538971.1">
    <property type="nucleotide sequence ID" value="NZ_HF536778.1"/>
</dbReference>
<dbReference type="InterPro" id="IPR015421">
    <property type="entry name" value="PyrdxlP-dep_Trfase_major"/>
</dbReference>
<organism evidence="4 5">
    <name type="scientific">Rhizobium mesoamericanum STM3625</name>
    <dbReference type="NCBI Taxonomy" id="1211777"/>
    <lineage>
        <taxon>Bacteria</taxon>
        <taxon>Pseudomonadati</taxon>
        <taxon>Pseudomonadota</taxon>
        <taxon>Alphaproteobacteria</taxon>
        <taxon>Hyphomicrobiales</taxon>
        <taxon>Rhizobiaceae</taxon>
        <taxon>Rhizobium/Agrobacterium group</taxon>
        <taxon>Rhizobium</taxon>
    </lineage>
</organism>
<keyword evidence="2 3" id="KW-0663">Pyridoxal phosphate</keyword>
<dbReference type="InterPro" id="IPR015422">
    <property type="entry name" value="PyrdxlP-dep_Trfase_small"/>
</dbReference>
<evidence type="ECO:0000256" key="3">
    <source>
        <dbReference type="RuleBase" id="RU003560"/>
    </source>
</evidence>
<keyword evidence="4" id="KW-0032">Aminotransferase</keyword>
<comment type="cofactor">
    <cofactor evidence="1">
        <name>pyridoxal 5'-phosphate</name>
        <dbReference type="ChEBI" id="CHEBI:597326"/>
    </cofactor>
</comment>
<evidence type="ECO:0000256" key="2">
    <source>
        <dbReference type="ARBA" id="ARBA00022898"/>
    </source>
</evidence>
<dbReference type="eggNOG" id="COG0001">
    <property type="taxonomic scope" value="Bacteria"/>
</dbReference>
<comment type="similarity">
    <text evidence="3">Belongs to the class-III pyridoxal-phosphate-dependent aminotransferase family.</text>
</comment>
<dbReference type="Gene3D" id="3.90.1150.10">
    <property type="entry name" value="Aspartate Aminotransferase, domain 1"/>
    <property type="match status" value="1"/>
</dbReference>
<evidence type="ECO:0000313" key="4">
    <source>
        <dbReference type="EMBL" id="CCM80265.1"/>
    </source>
</evidence>
<dbReference type="Pfam" id="PF00202">
    <property type="entry name" value="Aminotran_3"/>
    <property type="match status" value="1"/>
</dbReference>
<dbReference type="PANTHER" id="PTHR43713:SF3">
    <property type="entry name" value="GLUTAMATE-1-SEMIALDEHYDE 2,1-AMINOMUTASE 1, CHLOROPLASTIC-RELATED"/>
    <property type="match status" value="1"/>
</dbReference>